<name>A0A517MYV6_9BACT</name>
<keyword evidence="2" id="KW-1185">Reference proteome</keyword>
<accession>A0A517MYV6</accession>
<proteinExistence type="predicted"/>
<sequence>MLPPIPVNTEALAEFGHKLSESLHELEDHHGVVAKLGPSEFRKSWQPKPNKPR</sequence>
<protein>
    <submittedName>
        <fullName evidence="1">Uncharacterized protein</fullName>
    </submittedName>
</protein>
<organism evidence="1 2">
    <name type="scientific">Adhaeretor mobilis</name>
    <dbReference type="NCBI Taxonomy" id="1930276"/>
    <lineage>
        <taxon>Bacteria</taxon>
        <taxon>Pseudomonadati</taxon>
        <taxon>Planctomycetota</taxon>
        <taxon>Planctomycetia</taxon>
        <taxon>Pirellulales</taxon>
        <taxon>Lacipirellulaceae</taxon>
        <taxon>Adhaeretor</taxon>
    </lineage>
</organism>
<reference evidence="1 2" key="1">
    <citation type="submission" date="2019-02" db="EMBL/GenBank/DDBJ databases">
        <title>Deep-cultivation of Planctomycetes and their phenomic and genomic characterization uncovers novel biology.</title>
        <authorList>
            <person name="Wiegand S."/>
            <person name="Jogler M."/>
            <person name="Boedeker C."/>
            <person name="Pinto D."/>
            <person name="Vollmers J."/>
            <person name="Rivas-Marin E."/>
            <person name="Kohn T."/>
            <person name="Peeters S.H."/>
            <person name="Heuer A."/>
            <person name="Rast P."/>
            <person name="Oberbeckmann S."/>
            <person name="Bunk B."/>
            <person name="Jeske O."/>
            <person name="Meyerdierks A."/>
            <person name="Storesund J.E."/>
            <person name="Kallscheuer N."/>
            <person name="Luecker S."/>
            <person name="Lage O.M."/>
            <person name="Pohl T."/>
            <person name="Merkel B.J."/>
            <person name="Hornburger P."/>
            <person name="Mueller R.-W."/>
            <person name="Bruemmer F."/>
            <person name="Labrenz M."/>
            <person name="Spormann A.M."/>
            <person name="Op den Camp H."/>
            <person name="Overmann J."/>
            <person name="Amann R."/>
            <person name="Jetten M.S.M."/>
            <person name="Mascher T."/>
            <person name="Medema M.H."/>
            <person name="Devos D.P."/>
            <person name="Kaster A.-K."/>
            <person name="Ovreas L."/>
            <person name="Rohde M."/>
            <person name="Galperin M.Y."/>
            <person name="Jogler C."/>
        </authorList>
    </citation>
    <scope>NUCLEOTIDE SEQUENCE [LARGE SCALE GENOMIC DNA]</scope>
    <source>
        <strain evidence="1 2">HG15A2</strain>
    </source>
</reference>
<dbReference type="EMBL" id="CP036263">
    <property type="protein sequence ID" value="QDS99997.1"/>
    <property type="molecule type" value="Genomic_DNA"/>
</dbReference>
<dbReference type="AlphaFoldDB" id="A0A517MYV6"/>
<dbReference type="KEGG" id="amob:HG15A2_33330"/>
<gene>
    <name evidence="1" type="ORF">HG15A2_33330</name>
</gene>
<dbReference type="Proteomes" id="UP000319852">
    <property type="component" value="Chromosome"/>
</dbReference>
<evidence type="ECO:0000313" key="2">
    <source>
        <dbReference type="Proteomes" id="UP000319852"/>
    </source>
</evidence>
<evidence type="ECO:0000313" key="1">
    <source>
        <dbReference type="EMBL" id="QDS99997.1"/>
    </source>
</evidence>